<dbReference type="InterPro" id="IPR011330">
    <property type="entry name" value="Glyco_hydro/deAcase_b/a-brl"/>
</dbReference>
<sequence length="276" mass="31441">MSLWDDARQELDIWANSKLKARFWIRDDDAFEVSSDLERLRNVAVRFDTKIGLAIIPGKITPGLQEFLAENIQHFYPMCHGWKHINYNLGKNPAEFGPDRPISNMIVDAEFALQSFKECFGSSQPIFVPPFNRITPALIKALPQVGFAGVSLMPNHIERKLLQLNSWMKWGGIITMPRFKDGIRIDVHLDVIDWRARTAQNTKIVSNLLVQQLRGRRLGVVPVDTPIGLLTHHLAHDEPIWRAINETLDFLRSHESADFIDVGQWIDGNSAAPQYG</sequence>
<organism evidence="1 2">
    <name type="scientific">Bradyrhizobium rifense</name>
    <dbReference type="NCBI Taxonomy" id="515499"/>
    <lineage>
        <taxon>Bacteria</taxon>
        <taxon>Pseudomonadati</taxon>
        <taxon>Pseudomonadota</taxon>
        <taxon>Alphaproteobacteria</taxon>
        <taxon>Hyphomicrobiales</taxon>
        <taxon>Nitrobacteraceae</taxon>
        <taxon>Bradyrhizobium</taxon>
    </lineage>
</organism>
<evidence type="ECO:0008006" key="3">
    <source>
        <dbReference type="Google" id="ProtNLM"/>
    </source>
</evidence>
<evidence type="ECO:0000313" key="1">
    <source>
        <dbReference type="EMBL" id="TYL92025.1"/>
    </source>
</evidence>
<dbReference type="EMBL" id="VSSS01000041">
    <property type="protein sequence ID" value="TYL92025.1"/>
    <property type="molecule type" value="Genomic_DNA"/>
</dbReference>
<dbReference type="GO" id="GO:0005975">
    <property type="term" value="P:carbohydrate metabolic process"/>
    <property type="evidence" value="ECO:0007669"/>
    <property type="project" value="InterPro"/>
</dbReference>
<protein>
    <recommendedName>
        <fullName evidence="3">Polysaccharide deacetylase</fullName>
    </recommendedName>
</protein>
<dbReference type="SUPFAM" id="SSF88713">
    <property type="entry name" value="Glycoside hydrolase/deacetylase"/>
    <property type="match status" value="1"/>
</dbReference>
<dbReference type="Gene3D" id="3.20.20.370">
    <property type="entry name" value="Glycoside hydrolase/deacetylase"/>
    <property type="match status" value="1"/>
</dbReference>
<comment type="caution">
    <text evidence="1">The sequence shown here is derived from an EMBL/GenBank/DDBJ whole genome shotgun (WGS) entry which is preliminary data.</text>
</comment>
<name>A0A5D3KKB7_9BRAD</name>
<accession>A0A5D3KKB7</accession>
<proteinExistence type="predicted"/>
<dbReference type="Proteomes" id="UP000324758">
    <property type="component" value="Unassembled WGS sequence"/>
</dbReference>
<gene>
    <name evidence="1" type="ORF">FXB40_26635</name>
</gene>
<dbReference type="RefSeq" id="WP_148775098.1">
    <property type="nucleotide sequence ID" value="NZ_VSSS01000041.1"/>
</dbReference>
<reference evidence="1 2" key="1">
    <citation type="submission" date="2019-08" db="EMBL/GenBank/DDBJ databases">
        <title>Bradyrhizobium hipponensis sp. nov., a rhizobium isolated from a Lupinus angustifolius root nodule in Tunisia.</title>
        <authorList>
            <person name="Off K."/>
            <person name="Rejili M."/>
            <person name="Mars M."/>
            <person name="Brachmann A."/>
            <person name="Marin M."/>
        </authorList>
    </citation>
    <scope>NUCLEOTIDE SEQUENCE [LARGE SCALE GENOMIC DNA]</scope>
    <source>
        <strain evidence="1 2">CTAW71</strain>
    </source>
</reference>
<dbReference type="OrthoDB" id="6086702at2"/>
<keyword evidence="2" id="KW-1185">Reference proteome</keyword>
<dbReference type="AlphaFoldDB" id="A0A5D3KKB7"/>
<evidence type="ECO:0000313" key="2">
    <source>
        <dbReference type="Proteomes" id="UP000324758"/>
    </source>
</evidence>